<dbReference type="EC" id="3.1.1.-" evidence="3"/>
<evidence type="ECO:0000256" key="2">
    <source>
        <dbReference type="ARBA" id="ARBA00022801"/>
    </source>
</evidence>
<name>A0A433T2C3_ELYCH</name>
<dbReference type="Pfam" id="PF00135">
    <property type="entry name" value="COesterase"/>
    <property type="match status" value="1"/>
</dbReference>
<dbReference type="InterPro" id="IPR019826">
    <property type="entry name" value="Carboxylesterase_B_AS"/>
</dbReference>
<evidence type="ECO:0000256" key="3">
    <source>
        <dbReference type="RuleBase" id="RU361235"/>
    </source>
</evidence>
<evidence type="ECO:0000313" key="5">
    <source>
        <dbReference type="EMBL" id="RUS75640.1"/>
    </source>
</evidence>
<comment type="similarity">
    <text evidence="1 3">Belongs to the type-B carboxylesterase/lipase family.</text>
</comment>
<reference evidence="5 6" key="1">
    <citation type="submission" date="2019-01" db="EMBL/GenBank/DDBJ databases">
        <title>A draft genome assembly of the solar-powered sea slug Elysia chlorotica.</title>
        <authorList>
            <person name="Cai H."/>
            <person name="Li Q."/>
            <person name="Fang X."/>
            <person name="Li J."/>
            <person name="Curtis N.E."/>
            <person name="Altenburger A."/>
            <person name="Shibata T."/>
            <person name="Feng M."/>
            <person name="Maeda T."/>
            <person name="Schwartz J.A."/>
            <person name="Shigenobu S."/>
            <person name="Lundholm N."/>
            <person name="Nishiyama T."/>
            <person name="Yang H."/>
            <person name="Hasebe M."/>
            <person name="Li S."/>
            <person name="Pierce S.K."/>
            <person name="Wang J."/>
        </authorList>
    </citation>
    <scope>NUCLEOTIDE SEQUENCE [LARGE SCALE GENOMIC DNA]</scope>
    <source>
        <strain evidence="5">EC2010</strain>
        <tissue evidence="5">Whole organism of an adult</tissue>
    </source>
</reference>
<accession>A0A433T2C3</accession>
<keyword evidence="2 3" id="KW-0378">Hydrolase</keyword>
<keyword evidence="6" id="KW-1185">Reference proteome</keyword>
<organism evidence="5 6">
    <name type="scientific">Elysia chlorotica</name>
    <name type="common">Eastern emerald elysia</name>
    <name type="synonym">Sea slug</name>
    <dbReference type="NCBI Taxonomy" id="188477"/>
    <lineage>
        <taxon>Eukaryota</taxon>
        <taxon>Metazoa</taxon>
        <taxon>Spiralia</taxon>
        <taxon>Lophotrochozoa</taxon>
        <taxon>Mollusca</taxon>
        <taxon>Gastropoda</taxon>
        <taxon>Heterobranchia</taxon>
        <taxon>Euthyneura</taxon>
        <taxon>Panpulmonata</taxon>
        <taxon>Sacoglossa</taxon>
        <taxon>Placobranchoidea</taxon>
        <taxon>Plakobranchidae</taxon>
        <taxon>Elysia</taxon>
    </lineage>
</organism>
<proteinExistence type="inferred from homology"/>
<dbReference type="InterPro" id="IPR050309">
    <property type="entry name" value="Type-B_Carboxylest/Lipase"/>
</dbReference>
<gene>
    <name evidence="5" type="ORF">EGW08_016594</name>
</gene>
<evidence type="ECO:0000313" key="6">
    <source>
        <dbReference type="Proteomes" id="UP000271974"/>
    </source>
</evidence>
<evidence type="ECO:0000256" key="1">
    <source>
        <dbReference type="ARBA" id="ARBA00005964"/>
    </source>
</evidence>
<dbReference type="OrthoDB" id="408631at2759"/>
<comment type="caution">
    <text evidence="5">The sequence shown here is derived from an EMBL/GenBank/DDBJ whole genome shotgun (WGS) entry which is preliminary data.</text>
</comment>
<dbReference type="InterPro" id="IPR029058">
    <property type="entry name" value="AB_hydrolase_fold"/>
</dbReference>
<dbReference type="Gene3D" id="3.40.50.1820">
    <property type="entry name" value="alpha/beta hydrolase"/>
    <property type="match status" value="1"/>
</dbReference>
<dbReference type="AlphaFoldDB" id="A0A433T2C3"/>
<sequence>MVDAPAGKFQGKELHDYNGEPFVAFRAIPYAKPPLGDLRFEKPQPLERIEGIFDATRPGVECPTPSLPMFSHYSKGNEDCLILNVFMRRLSSHETLKKVIVFIHGGGFIVGSSLPYIPGTFVNAHDVIFVTINYRLGVLGFLSLEDEVSPGNYGLWDMLLALHWVRDNIRAFGGDPTDVTIAGESAGGAAVSYLTLAPQASSLFTKAYAQSGSASSVFGRATRARKTALEYALSVGCLDGEPDGGVFNSDHSRAVIACLKKLPLEEINKFQAFTLDESKFVPRIDGDFVPTDPLILLKNSTYLRSVGFFDKAHLIAMNNNERSIMETNVKMAEMMLSEHLGLSREDTQRAFGALRDSAIRFNVGTRLPNSSQLALALKSVESWYDRRYGSDFLVELSSDLNFILPTFDYIEATTKSDACNGWLLYFDHYPEILKGFRRGIPHGFDLLYWFDFPVELMKIFVSDPNIEEMSEEDLKLKQHFSAIISAFVKSGNPSGPLTELIPAKVPIYDAQQRSHINFGPSPTLGSDLEAHKREFWKQLISEYK</sequence>
<dbReference type="PANTHER" id="PTHR11559">
    <property type="entry name" value="CARBOXYLESTERASE"/>
    <property type="match status" value="1"/>
</dbReference>
<protein>
    <recommendedName>
        <fullName evidence="3">Carboxylic ester hydrolase</fullName>
        <ecNumber evidence="3">3.1.1.-</ecNumber>
    </recommendedName>
</protein>
<dbReference type="InterPro" id="IPR002018">
    <property type="entry name" value="CarbesteraseB"/>
</dbReference>
<dbReference type="PROSITE" id="PS00122">
    <property type="entry name" value="CARBOXYLESTERASE_B_1"/>
    <property type="match status" value="1"/>
</dbReference>
<feature type="domain" description="Carboxylesterase type B" evidence="4">
    <location>
        <begin position="2"/>
        <end position="536"/>
    </location>
</feature>
<dbReference type="Proteomes" id="UP000271974">
    <property type="component" value="Unassembled WGS sequence"/>
</dbReference>
<dbReference type="GO" id="GO:0016787">
    <property type="term" value="F:hydrolase activity"/>
    <property type="evidence" value="ECO:0007669"/>
    <property type="project" value="UniProtKB-KW"/>
</dbReference>
<dbReference type="SUPFAM" id="SSF53474">
    <property type="entry name" value="alpha/beta-Hydrolases"/>
    <property type="match status" value="1"/>
</dbReference>
<dbReference type="EMBL" id="RQTK01000722">
    <property type="protein sequence ID" value="RUS75640.1"/>
    <property type="molecule type" value="Genomic_DNA"/>
</dbReference>
<dbReference type="STRING" id="188477.A0A433T2C3"/>
<evidence type="ECO:0000259" key="4">
    <source>
        <dbReference type="Pfam" id="PF00135"/>
    </source>
</evidence>